<accession>A0A8J6M7T9</accession>
<feature type="domain" description="GGDEF" evidence="1">
    <location>
        <begin position="30"/>
        <end position="143"/>
    </location>
</feature>
<dbReference type="Gene3D" id="3.30.70.270">
    <property type="match status" value="1"/>
</dbReference>
<name>A0A8J6M7T9_9FIRM</name>
<gene>
    <name evidence="2" type="ORF">H8S62_08135</name>
</gene>
<evidence type="ECO:0000259" key="1">
    <source>
        <dbReference type="PROSITE" id="PS50887"/>
    </source>
</evidence>
<proteinExistence type="predicted"/>
<dbReference type="InterPro" id="IPR043128">
    <property type="entry name" value="Rev_trsase/Diguanyl_cyclase"/>
</dbReference>
<evidence type="ECO:0000313" key="3">
    <source>
        <dbReference type="Proteomes" id="UP000607645"/>
    </source>
</evidence>
<keyword evidence="3" id="KW-1185">Reference proteome</keyword>
<dbReference type="AlphaFoldDB" id="A0A8J6M7T9"/>
<dbReference type="InterPro" id="IPR029787">
    <property type="entry name" value="Nucleotide_cyclase"/>
</dbReference>
<evidence type="ECO:0000313" key="2">
    <source>
        <dbReference type="EMBL" id="MBC5736982.1"/>
    </source>
</evidence>
<dbReference type="SUPFAM" id="SSF55073">
    <property type="entry name" value="Nucleotide cyclase"/>
    <property type="match status" value="1"/>
</dbReference>
<dbReference type="InterPro" id="IPR000160">
    <property type="entry name" value="GGDEF_dom"/>
</dbReference>
<protein>
    <submittedName>
        <fullName evidence="2">Diguanylate cyclase</fullName>
    </submittedName>
</protein>
<dbReference type="RefSeq" id="WP_186918975.1">
    <property type="nucleotide sequence ID" value="NZ_JACOPQ010000005.1"/>
</dbReference>
<dbReference type="PROSITE" id="PS50887">
    <property type="entry name" value="GGDEF"/>
    <property type="match status" value="1"/>
</dbReference>
<dbReference type="SMART" id="SM00267">
    <property type="entry name" value="GGDEF"/>
    <property type="match status" value="1"/>
</dbReference>
<dbReference type="Proteomes" id="UP000607645">
    <property type="component" value="Unassembled WGS sequence"/>
</dbReference>
<organism evidence="2 3">
    <name type="scientific">Lawsonibacter faecis</name>
    <dbReference type="NCBI Taxonomy" id="2763052"/>
    <lineage>
        <taxon>Bacteria</taxon>
        <taxon>Bacillati</taxon>
        <taxon>Bacillota</taxon>
        <taxon>Clostridia</taxon>
        <taxon>Eubacteriales</taxon>
        <taxon>Oscillospiraceae</taxon>
        <taxon>Lawsonibacter</taxon>
    </lineage>
</organism>
<dbReference type="EMBL" id="JACOPQ010000005">
    <property type="protein sequence ID" value="MBC5736982.1"/>
    <property type="molecule type" value="Genomic_DNA"/>
</dbReference>
<dbReference type="GO" id="GO:0071111">
    <property type="term" value="F:cyclic-guanylate-specific phosphodiesterase activity"/>
    <property type="evidence" value="ECO:0007669"/>
    <property type="project" value="InterPro"/>
</dbReference>
<dbReference type="PANTHER" id="PTHR33121:SF70">
    <property type="entry name" value="SIGNALING PROTEIN YKOW"/>
    <property type="match status" value="1"/>
</dbReference>
<reference evidence="2" key="1">
    <citation type="submission" date="2020-08" db="EMBL/GenBank/DDBJ databases">
        <title>Genome public.</title>
        <authorList>
            <person name="Liu C."/>
            <person name="Sun Q."/>
        </authorList>
    </citation>
    <scope>NUCLEOTIDE SEQUENCE</scope>
    <source>
        <strain evidence="2">NSJ-52</strain>
    </source>
</reference>
<dbReference type="Pfam" id="PF00990">
    <property type="entry name" value="GGDEF"/>
    <property type="match status" value="1"/>
</dbReference>
<sequence length="143" mass="14735">MEQQTAAGRDWLTGLGNRETLQAALASLAPGAGVLLVRVAGLNQVNGTLGYRAGDELLALTAALLPADSAFRASGARFVLLSADGGAKSLPALARKLEADFSDALPQRFQELGIGLTTGWAVFDSARHPSAAAALREADAHIL</sequence>
<comment type="caution">
    <text evidence="2">The sequence shown here is derived from an EMBL/GenBank/DDBJ whole genome shotgun (WGS) entry which is preliminary data.</text>
</comment>
<dbReference type="InterPro" id="IPR050706">
    <property type="entry name" value="Cyclic-di-GMP_PDE-like"/>
</dbReference>
<dbReference type="PANTHER" id="PTHR33121">
    <property type="entry name" value="CYCLIC DI-GMP PHOSPHODIESTERASE PDEF"/>
    <property type="match status" value="1"/>
</dbReference>